<dbReference type="PANTHER" id="PTHR14241:SF1">
    <property type="entry name" value="INTERFERON-INDUCED PROTEIN 44-RELATED"/>
    <property type="match status" value="1"/>
</dbReference>
<keyword evidence="2" id="KW-1185">Reference proteome</keyword>
<dbReference type="EMBL" id="QBIY01012550">
    <property type="protein sequence ID" value="RXN24141.1"/>
    <property type="molecule type" value="Genomic_DNA"/>
</dbReference>
<protein>
    <submittedName>
        <fullName evidence="1">Interferon-induced 44-like protein</fullName>
    </submittedName>
</protein>
<dbReference type="PANTHER" id="PTHR14241">
    <property type="entry name" value="INTERFERON-INDUCED PROTEIN 44"/>
    <property type="match status" value="1"/>
</dbReference>
<dbReference type="STRING" id="84645.A0A498MU78"/>
<dbReference type="SUPFAM" id="SSF52540">
    <property type="entry name" value="P-loop containing nucleoside triphosphate hydrolases"/>
    <property type="match status" value="1"/>
</dbReference>
<dbReference type="GO" id="GO:0006955">
    <property type="term" value="P:immune response"/>
    <property type="evidence" value="ECO:0007669"/>
    <property type="project" value="TreeGrafter"/>
</dbReference>
<evidence type="ECO:0000313" key="1">
    <source>
        <dbReference type="EMBL" id="RXN24141.1"/>
    </source>
</evidence>
<dbReference type="InterPro" id="IPR027417">
    <property type="entry name" value="P-loop_NTPase"/>
</dbReference>
<dbReference type="AlphaFoldDB" id="A0A498MU78"/>
<dbReference type="Gene3D" id="3.40.50.300">
    <property type="entry name" value="P-loop containing nucleotide triphosphate hydrolases"/>
    <property type="match status" value="1"/>
</dbReference>
<name>A0A498MU78_LABRO</name>
<accession>A0A498MU78</accession>
<comment type="caution">
    <text evidence="1">The sequence shown here is derived from an EMBL/GenBank/DDBJ whole genome shotgun (WGS) entry which is preliminary data.</text>
</comment>
<proteinExistence type="predicted"/>
<gene>
    <name evidence="1" type="ORF">ROHU_022351</name>
</gene>
<organism evidence="1 2">
    <name type="scientific">Labeo rohita</name>
    <name type="common">Indian major carp</name>
    <name type="synonym">Cyprinus rohita</name>
    <dbReference type="NCBI Taxonomy" id="84645"/>
    <lineage>
        <taxon>Eukaryota</taxon>
        <taxon>Metazoa</taxon>
        <taxon>Chordata</taxon>
        <taxon>Craniata</taxon>
        <taxon>Vertebrata</taxon>
        <taxon>Euteleostomi</taxon>
        <taxon>Actinopterygii</taxon>
        <taxon>Neopterygii</taxon>
        <taxon>Teleostei</taxon>
        <taxon>Ostariophysi</taxon>
        <taxon>Cypriniformes</taxon>
        <taxon>Cyprinidae</taxon>
        <taxon>Labeoninae</taxon>
        <taxon>Labeonini</taxon>
        <taxon>Labeo</taxon>
    </lineage>
</organism>
<dbReference type="Proteomes" id="UP000290572">
    <property type="component" value="Unassembled WGS sequence"/>
</dbReference>
<reference evidence="1 2" key="1">
    <citation type="submission" date="2018-03" db="EMBL/GenBank/DDBJ databases">
        <title>Draft genome sequence of Rohu Carp (Labeo rohita).</title>
        <authorList>
            <person name="Das P."/>
            <person name="Kushwaha B."/>
            <person name="Joshi C.G."/>
            <person name="Kumar D."/>
            <person name="Nagpure N.S."/>
            <person name="Sahoo L."/>
            <person name="Das S.P."/>
            <person name="Bit A."/>
            <person name="Patnaik S."/>
            <person name="Meher P.K."/>
            <person name="Jayasankar P."/>
            <person name="Koringa P.G."/>
            <person name="Patel N.V."/>
            <person name="Hinsu A.T."/>
            <person name="Kumar R."/>
            <person name="Pandey M."/>
            <person name="Agarwal S."/>
            <person name="Srivastava S."/>
            <person name="Singh M."/>
            <person name="Iquebal M.A."/>
            <person name="Jaiswal S."/>
            <person name="Angadi U.B."/>
            <person name="Kumar N."/>
            <person name="Raza M."/>
            <person name="Shah T.M."/>
            <person name="Rai A."/>
            <person name="Jena J.K."/>
        </authorList>
    </citation>
    <scope>NUCLEOTIDE SEQUENCE [LARGE SCALE GENOMIC DNA]</scope>
    <source>
        <strain evidence="1">DASCIFA01</strain>
        <tissue evidence="1">Testis</tissue>
    </source>
</reference>
<sequence length="272" mass="30601">MAKQQRPNQKEALREKLENFSISHPDVKDIKILVAGQIGAGKSSFINSIDSALRGRISSRALVNSTAGDSHSFTKKLTGFTIKSEKTTLPFVFKDIMGLQPEAMAGSRPEDIINAVFGHVNDGYKFNEEQKLTSDDQRYTSDPSLSNQCFCLVYVIAADTIQFIDERLIDKLKIVREKISEKGIPQVLVMTKVDETCPLVKKDLRKIYISKRIKEKMDLCSATTGVPLTNIFPVKNYHDEIDTNDLTDVLMLKALERIIQIAHDKLKDTESH</sequence>
<evidence type="ECO:0000313" key="2">
    <source>
        <dbReference type="Proteomes" id="UP000290572"/>
    </source>
</evidence>
<dbReference type="CDD" id="cd00882">
    <property type="entry name" value="Ras_like_GTPase"/>
    <property type="match status" value="1"/>
</dbReference>